<evidence type="ECO:0000313" key="3">
    <source>
        <dbReference type="Proteomes" id="UP000301309"/>
    </source>
</evidence>
<gene>
    <name evidence="2" type="ORF">SVIO_011630</name>
</gene>
<protein>
    <submittedName>
        <fullName evidence="2">Uncharacterized protein</fullName>
    </submittedName>
</protein>
<evidence type="ECO:0000313" key="2">
    <source>
        <dbReference type="EMBL" id="GDY50540.1"/>
    </source>
</evidence>
<dbReference type="AlphaFoldDB" id="A0A4D4KVC7"/>
<accession>A0A4D4KVC7</accession>
<comment type="caution">
    <text evidence="2">The sequence shown here is derived from an EMBL/GenBank/DDBJ whole genome shotgun (WGS) entry which is preliminary data.</text>
</comment>
<feature type="compositionally biased region" description="Basic and acidic residues" evidence="1">
    <location>
        <begin position="12"/>
        <end position="30"/>
    </location>
</feature>
<evidence type="ECO:0000256" key="1">
    <source>
        <dbReference type="SAM" id="MobiDB-lite"/>
    </source>
</evidence>
<organism evidence="2 3">
    <name type="scientific">Streptomyces violaceusniger</name>
    <dbReference type="NCBI Taxonomy" id="68280"/>
    <lineage>
        <taxon>Bacteria</taxon>
        <taxon>Bacillati</taxon>
        <taxon>Actinomycetota</taxon>
        <taxon>Actinomycetes</taxon>
        <taxon>Kitasatosporales</taxon>
        <taxon>Streptomycetaceae</taxon>
        <taxon>Streptomyces</taxon>
        <taxon>Streptomyces violaceusniger group</taxon>
    </lineage>
</organism>
<dbReference type="EMBL" id="BJHW01000001">
    <property type="protein sequence ID" value="GDY50540.1"/>
    <property type="molecule type" value="Genomic_DNA"/>
</dbReference>
<proteinExistence type="predicted"/>
<dbReference type="Proteomes" id="UP000301309">
    <property type="component" value="Unassembled WGS sequence"/>
</dbReference>
<sequence>MIDVKACLLDRSGSREPTRNPYPKEVRHMTTTDTSDFAPIYDSLVAEHGDVPAEAREAAEEIQREAAEALDWSKVRGGG</sequence>
<reference evidence="2 3" key="1">
    <citation type="journal article" date="2020" name="Int. J. Syst. Evol. Microbiol.">
        <title>Reclassification of Streptomyces castelarensis and Streptomyces sporoclivatus as later heterotypic synonyms of Streptomyces antimycoticus.</title>
        <authorList>
            <person name="Komaki H."/>
            <person name="Tamura T."/>
        </authorList>
    </citation>
    <scope>NUCLEOTIDE SEQUENCE [LARGE SCALE GENOMIC DNA]</scope>
    <source>
        <strain evidence="2 3">NBRC 13459</strain>
    </source>
</reference>
<feature type="region of interest" description="Disordered" evidence="1">
    <location>
        <begin position="9"/>
        <end position="35"/>
    </location>
</feature>
<keyword evidence="3" id="KW-1185">Reference proteome</keyword>
<name>A0A4D4KVC7_STRVO</name>